<comment type="caution">
    <text evidence="1">The sequence shown here is derived from an EMBL/GenBank/DDBJ whole genome shotgun (WGS) entry which is preliminary data.</text>
</comment>
<proteinExistence type="predicted"/>
<accession>A0A9J6FPC5</accession>
<gene>
    <name evidence="1" type="ORF">HPB48_004109</name>
</gene>
<reference evidence="1 2" key="1">
    <citation type="journal article" date="2020" name="Cell">
        <title>Large-Scale Comparative Analyses of Tick Genomes Elucidate Their Genetic Diversity and Vector Capacities.</title>
        <authorList>
            <consortium name="Tick Genome and Microbiome Consortium (TIGMIC)"/>
            <person name="Jia N."/>
            <person name="Wang J."/>
            <person name="Shi W."/>
            <person name="Du L."/>
            <person name="Sun Y."/>
            <person name="Zhan W."/>
            <person name="Jiang J.F."/>
            <person name="Wang Q."/>
            <person name="Zhang B."/>
            <person name="Ji P."/>
            <person name="Bell-Sakyi L."/>
            <person name="Cui X.M."/>
            <person name="Yuan T.T."/>
            <person name="Jiang B.G."/>
            <person name="Yang W.F."/>
            <person name="Lam T.T."/>
            <person name="Chang Q.C."/>
            <person name="Ding S.J."/>
            <person name="Wang X.J."/>
            <person name="Zhu J.G."/>
            <person name="Ruan X.D."/>
            <person name="Zhao L."/>
            <person name="Wei J.T."/>
            <person name="Ye R.Z."/>
            <person name="Que T.C."/>
            <person name="Du C.H."/>
            <person name="Zhou Y.H."/>
            <person name="Cheng J.X."/>
            <person name="Dai P.F."/>
            <person name="Guo W.B."/>
            <person name="Han X.H."/>
            <person name="Huang E.J."/>
            <person name="Li L.F."/>
            <person name="Wei W."/>
            <person name="Gao Y.C."/>
            <person name="Liu J.Z."/>
            <person name="Shao H.Z."/>
            <person name="Wang X."/>
            <person name="Wang C.C."/>
            <person name="Yang T.C."/>
            <person name="Huo Q.B."/>
            <person name="Li W."/>
            <person name="Chen H.Y."/>
            <person name="Chen S.E."/>
            <person name="Zhou L.G."/>
            <person name="Ni X.B."/>
            <person name="Tian J.H."/>
            <person name="Sheng Y."/>
            <person name="Liu T."/>
            <person name="Pan Y.S."/>
            <person name="Xia L.Y."/>
            <person name="Li J."/>
            <person name="Zhao F."/>
            <person name="Cao W.C."/>
        </authorList>
    </citation>
    <scope>NUCLEOTIDE SEQUENCE [LARGE SCALE GENOMIC DNA]</scope>
    <source>
        <strain evidence="1">HaeL-2018</strain>
    </source>
</reference>
<name>A0A9J6FPC5_HAELO</name>
<sequence length="220" mass="24358">MKLRRIQEEMESCTNQLASEQWMDTCEQMDGRTNSARSWVTLRALLGQRKANNAAARVALREGGSAQVMAEKAANIFPQTFTPNADTYDMDSGPPDAEVMNSPFTMNELEHAIQRANVRSAAGFGGVGITHVKNLPTAYKKAIPQEFNLLRMSRTKPDEWLHSIVKPMSKPGKPPSSFANLVFHVMPGQDHGKHGECPPGLVARRQPKIGPHSVWLQDLV</sequence>
<evidence type="ECO:0000313" key="1">
    <source>
        <dbReference type="EMBL" id="KAH9363876.1"/>
    </source>
</evidence>
<keyword evidence="2" id="KW-1185">Reference proteome</keyword>
<organism evidence="1 2">
    <name type="scientific">Haemaphysalis longicornis</name>
    <name type="common">Bush tick</name>
    <dbReference type="NCBI Taxonomy" id="44386"/>
    <lineage>
        <taxon>Eukaryota</taxon>
        <taxon>Metazoa</taxon>
        <taxon>Ecdysozoa</taxon>
        <taxon>Arthropoda</taxon>
        <taxon>Chelicerata</taxon>
        <taxon>Arachnida</taxon>
        <taxon>Acari</taxon>
        <taxon>Parasitiformes</taxon>
        <taxon>Ixodida</taxon>
        <taxon>Ixodoidea</taxon>
        <taxon>Ixodidae</taxon>
        <taxon>Haemaphysalinae</taxon>
        <taxon>Haemaphysalis</taxon>
    </lineage>
</organism>
<evidence type="ECO:0000313" key="2">
    <source>
        <dbReference type="Proteomes" id="UP000821853"/>
    </source>
</evidence>
<dbReference type="AlphaFoldDB" id="A0A9J6FPC5"/>
<protein>
    <submittedName>
        <fullName evidence="1">Uncharacterized protein</fullName>
    </submittedName>
</protein>
<dbReference type="EMBL" id="JABSTR010000002">
    <property type="protein sequence ID" value="KAH9363876.1"/>
    <property type="molecule type" value="Genomic_DNA"/>
</dbReference>
<dbReference type="VEuPathDB" id="VectorBase:HLOH_045870"/>
<dbReference type="Proteomes" id="UP000821853">
    <property type="component" value="Chromosome 10"/>
</dbReference>